<keyword evidence="6" id="KW-1185">Reference proteome</keyword>
<dbReference type="PROSITE" id="PS50082">
    <property type="entry name" value="WD_REPEATS_2"/>
    <property type="match status" value="2"/>
</dbReference>
<proteinExistence type="predicted"/>
<evidence type="ECO:0000256" key="3">
    <source>
        <dbReference type="PROSITE-ProRule" id="PRU00221"/>
    </source>
</evidence>
<feature type="repeat" description="WD" evidence="3">
    <location>
        <begin position="54"/>
        <end position="95"/>
    </location>
</feature>
<feature type="chain" id="PRO_5021955181" evidence="4">
    <location>
        <begin position="42"/>
        <end position="378"/>
    </location>
</feature>
<accession>A0A517ZP49</accession>
<dbReference type="Gene3D" id="2.130.10.10">
    <property type="entry name" value="YVTN repeat-like/Quinoprotein amine dehydrogenase"/>
    <property type="match status" value="2"/>
</dbReference>
<evidence type="ECO:0000256" key="1">
    <source>
        <dbReference type="ARBA" id="ARBA00022574"/>
    </source>
</evidence>
<evidence type="ECO:0000256" key="2">
    <source>
        <dbReference type="ARBA" id="ARBA00022737"/>
    </source>
</evidence>
<keyword evidence="4" id="KW-0732">Signal</keyword>
<keyword evidence="1 3" id="KW-0853">WD repeat</keyword>
<dbReference type="Proteomes" id="UP000319383">
    <property type="component" value="Chromosome"/>
</dbReference>
<sequence length="378" mass="41034" precursor="true">MVAIKDSCYFVSLAGQFRNMSMGMMILVAFMSSALERPAFADDSTEAAKTLKAMTAPNSSVTSLAYSSDGSLLAGGSFDGGVRVWDASTGKLLRNLTSHKSAVRGLAFAAEGTMLSSGSDDKTVILWDAHTGDILHKLSGLGGQIHSLALTTNGETVWFFSDKISAYNTNTGKKIATIDADIDPRGFPRIDISPDEKTLVITSLEKEKRIVAHLYDIRTRRRIRSISEEGGGFLAVKFLPDNKHLAGSFFSPEDGKSVRVYDFEIGECQQVLRPTSDEFFAIDVSPDGKMLASGGNGPSIEEDTRLGRQTRRLSKFTIWDLDSGKAQLTNTGMLGRISSLSFSPDNKRIAYCDDATVTVIDIESGDPVWSGRYGFFPN</sequence>
<evidence type="ECO:0000313" key="6">
    <source>
        <dbReference type="Proteomes" id="UP000319383"/>
    </source>
</evidence>
<dbReference type="SMART" id="SM00320">
    <property type="entry name" value="WD40"/>
    <property type="match status" value="5"/>
</dbReference>
<dbReference type="InterPro" id="IPR015943">
    <property type="entry name" value="WD40/YVTN_repeat-like_dom_sf"/>
</dbReference>
<name>A0A517ZP49_9PLAN</name>
<dbReference type="Pfam" id="PF00400">
    <property type="entry name" value="WD40"/>
    <property type="match status" value="3"/>
</dbReference>
<dbReference type="Pfam" id="PF07676">
    <property type="entry name" value="PD40"/>
    <property type="match status" value="1"/>
</dbReference>
<dbReference type="RefSeq" id="WP_145376639.1">
    <property type="nucleotide sequence ID" value="NZ_CP036276.1"/>
</dbReference>
<evidence type="ECO:0000256" key="4">
    <source>
        <dbReference type="SAM" id="SignalP"/>
    </source>
</evidence>
<dbReference type="AlphaFoldDB" id="A0A517ZP49"/>
<gene>
    <name evidence="5" type="ORF">Mal52_27320</name>
</gene>
<dbReference type="InterPro" id="IPR011659">
    <property type="entry name" value="WD40"/>
</dbReference>
<dbReference type="PROSITE" id="PS50294">
    <property type="entry name" value="WD_REPEATS_REGION"/>
    <property type="match status" value="2"/>
</dbReference>
<dbReference type="InterPro" id="IPR019775">
    <property type="entry name" value="WD40_repeat_CS"/>
</dbReference>
<dbReference type="InterPro" id="IPR011047">
    <property type="entry name" value="Quinoprotein_ADH-like_sf"/>
</dbReference>
<reference evidence="5 6" key="1">
    <citation type="submission" date="2019-02" db="EMBL/GenBank/DDBJ databases">
        <title>Deep-cultivation of Planctomycetes and their phenomic and genomic characterization uncovers novel biology.</title>
        <authorList>
            <person name="Wiegand S."/>
            <person name="Jogler M."/>
            <person name="Boedeker C."/>
            <person name="Pinto D."/>
            <person name="Vollmers J."/>
            <person name="Rivas-Marin E."/>
            <person name="Kohn T."/>
            <person name="Peeters S.H."/>
            <person name="Heuer A."/>
            <person name="Rast P."/>
            <person name="Oberbeckmann S."/>
            <person name="Bunk B."/>
            <person name="Jeske O."/>
            <person name="Meyerdierks A."/>
            <person name="Storesund J.E."/>
            <person name="Kallscheuer N."/>
            <person name="Luecker S."/>
            <person name="Lage O.M."/>
            <person name="Pohl T."/>
            <person name="Merkel B.J."/>
            <person name="Hornburger P."/>
            <person name="Mueller R.-W."/>
            <person name="Bruemmer F."/>
            <person name="Labrenz M."/>
            <person name="Spormann A.M."/>
            <person name="Op den Camp H."/>
            <person name="Overmann J."/>
            <person name="Amann R."/>
            <person name="Jetten M.S.M."/>
            <person name="Mascher T."/>
            <person name="Medema M.H."/>
            <person name="Devos D.P."/>
            <person name="Kaster A.-K."/>
            <person name="Ovreas L."/>
            <person name="Rohde M."/>
            <person name="Galperin M.Y."/>
            <person name="Jogler C."/>
        </authorList>
    </citation>
    <scope>NUCLEOTIDE SEQUENCE [LARGE SCALE GENOMIC DNA]</scope>
    <source>
        <strain evidence="5 6">Mal52</strain>
    </source>
</reference>
<dbReference type="SUPFAM" id="SSF50998">
    <property type="entry name" value="Quinoprotein alcohol dehydrogenase-like"/>
    <property type="match status" value="1"/>
</dbReference>
<evidence type="ECO:0000313" key="5">
    <source>
        <dbReference type="EMBL" id="QDU44253.1"/>
    </source>
</evidence>
<dbReference type="PROSITE" id="PS00678">
    <property type="entry name" value="WD_REPEATS_1"/>
    <property type="match status" value="2"/>
</dbReference>
<feature type="signal peptide" evidence="4">
    <location>
        <begin position="1"/>
        <end position="41"/>
    </location>
</feature>
<dbReference type="KEGG" id="sdyn:Mal52_27320"/>
<organism evidence="5 6">
    <name type="scientific">Symmachiella dynata</name>
    <dbReference type="NCBI Taxonomy" id="2527995"/>
    <lineage>
        <taxon>Bacteria</taxon>
        <taxon>Pseudomonadati</taxon>
        <taxon>Planctomycetota</taxon>
        <taxon>Planctomycetia</taxon>
        <taxon>Planctomycetales</taxon>
        <taxon>Planctomycetaceae</taxon>
        <taxon>Symmachiella</taxon>
    </lineage>
</organism>
<keyword evidence="2" id="KW-0677">Repeat</keyword>
<protein>
    <submittedName>
        <fullName evidence="5">WD domain, G-beta repeat</fullName>
    </submittedName>
</protein>
<dbReference type="PANTHER" id="PTHR19848">
    <property type="entry name" value="WD40 REPEAT PROTEIN"/>
    <property type="match status" value="1"/>
</dbReference>
<dbReference type="PANTHER" id="PTHR19848:SF8">
    <property type="entry name" value="F-BOX AND WD REPEAT DOMAIN CONTAINING 7"/>
    <property type="match status" value="1"/>
</dbReference>
<dbReference type="InterPro" id="IPR001680">
    <property type="entry name" value="WD40_rpt"/>
</dbReference>
<dbReference type="EMBL" id="CP036276">
    <property type="protein sequence ID" value="QDU44253.1"/>
    <property type="molecule type" value="Genomic_DNA"/>
</dbReference>
<feature type="repeat" description="WD" evidence="3">
    <location>
        <begin position="96"/>
        <end position="137"/>
    </location>
</feature>